<dbReference type="GO" id="GO:0000287">
    <property type="term" value="F:magnesium ion binding"/>
    <property type="evidence" value="ECO:0007669"/>
    <property type="project" value="UniProtKB-UniRule"/>
</dbReference>
<feature type="binding site" evidence="8">
    <location>
        <position position="6"/>
    </location>
    <ligand>
        <name>Mg(2+)</name>
        <dbReference type="ChEBI" id="CHEBI:18420"/>
    </ligand>
</feature>
<evidence type="ECO:0000256" key="8">
    <source>
        <dbReference type="HAMAP-Rule" id="MF_00265"/>
    </source>
</evidence>
<evidence type="ECO:0000313" key="10">
    <source>
        <dbReference type="EMBL" id="OEO31443.1"/>
    </source>
</evidence>
<dbReference type="RefSeq" id="WP_069909374.1">
    <property type="nucleotide sequence ID" value="NZ_LAJE02000158.1"/>
</dbReference>
<comment type="cofactor">
    <cofactor evidence="1 8">
        <name>Mg(2+)</name>
        <dbReference type="ChEBI" id="CHEBI:18420"/>
    </cofactor>
</comment>
<dbReference type="EC" id="3.1.-.-" evidence="8"/>
<evidence type="ECO:0000313" key="11">
    <source>
        <dbReference type="Proteomes" id="UP000095463"/>
    </source>
</evidence>
<evidence type="ECO:0000256" key="6">
    <source>
        <dbReference type="ARBA" id="ARBA00022842"/>
    </source>
</evidence>
<comment type="caution">
    <text evidence="10">The sequence shown here is derived from an EMBL/GenBank/DDBJ whole genome shotgun (WGS) entry which is preliminary data.</text>
</comment>
<gene>
    <name evidence="8" type="primary">vapC</name>
    <name evidence="10" type="ORF">VW23_016185</name>
</gene>
<evidence type="ECO:0000256" key="4">
    <source>
        <dbReference type="ARBA" id="ARBA00022723"/>
    </source>
</evidence>
<protein>
    <recommendedName>
        <fullName evidence="8">Ribonuclease VapC</fullName>
        <shortName evidence="8">RNase VapC</shortName>
        <ecNumber evidence="8">3.1.-.-</ecNumber>
    </recommendedName>
    <alternativeName>
        <fullName evidence="8">Toxin VapC</fullName>
    </alternativeName>
</protein>
<reference evidence="10 11" key="1">
    <citation type="journal article" date="2015" name="Genome Announc.">
        <title>Genome Assemblies of Three Soil-Associated Devosia species: D. insulae, D. limi, and D. soli.</title>
        <authorList>
            <person name="Hassan Y.I."/>
            <person name="Lepp D."/>
            <person name="Zhou T."/>
        </authorList>
    </citation>
    <scope>NUCLEOTIDE SEQUENCE [LARGE SCALE GENOMIC DNA]</scope>
    <source>
        <strain evidence="10 11">DS-56</strain>
    </source>
</reference>
<dbReference type="HAMAP" id="MF_00265">
    <property type="entry name" value="VapC_Nob1"/>
    <property type="match status" value="1"/>
</dbReference>
<dbReference type="EMBL" id="LAJE02000158">
    <property type="protein sequence ID" value="OEO31443.1"/>
    <property type="molecule type" value="Genomic_DNA"/>
</dbReference>
<dbReference type="InterPro" id="IPR050556">
    <property type="entry name" value="Type_II_TA_system_RNase"/>
</dbReference>
<evidence type="ECO:0000259" key="9">
    <source>
        <dbReference type="Pfam" id="PF01850"/>
    </source>
</evidence>
<feature type="binding site" evidence="8">
    <location>
        <position position="95"/>
    </location>
    <ligand>
        <name>Mg(2+)</name>
        <dbReference type="ChEBI" id="CHEBI:18420"/>
    </ligand>
</feature>
<dbReference type="SUPFAM" id="SSF88723">
    <property type="entry name" value="PIN domain-like"/>
    <property type="match status" value="1"/>
</dbReference>
<comment type="similarity">
    <text evidence="7 8">Belongs to the PINc/VapC protein family.</text>
</comment>
<dbReference type="Pfam" id="PF01850">
    <property type="entry name" value="PIN"/>
    <property type="match status" value="1"/>
</dbReference>
<sequence length="130" mass="14678">MSHLLDSNAVIALSANHQLVVQRVRRMGVGSILLSTLVMHELFFGAYKGTRTNETLRNIDRLPFETLPFETHDAQRAAEVRAYLQRLGTPIGPIDTLIAGQALARDLTLVTRNTREFLRVPDLRVENWEA</sequence>
<evidence type="ECO:0000256" key="5">
    <source>
        <dbReference type="ARBA" id="ARBA00022801"/>
    </source>
</evidence>
<feature type="domain" description="PIN" evidence="9">
    <location>
        <begin position="4"/>
        <end position="121"/>
    </location>
</feature>
<keyword evidence="6 8" id="KW-0460">Magnesium</keyword>
<dbReference type="Proteomes" id="UP000095463">
    <property type="component" value="Unassembled WGS sequence"/>
</dbReference>
<organism evidence="10 11">
    <name type="scientific">Devosia insulae DS-56</name>
    <dbReference type="NCBI Taxonomy" id="1116389"/>
    <lineage>
        <taxon>Bacteria</taxon>
        <taxon>Pseudomonadati</taxon>
        <taxon>Pseudomonadota</taxon>
        <taxon>Alphaproteobacteria</taxon>
        <taxon>Hyphomicrobiales</taxon>
        <taxon>Devosiaceae</taxon>
        <taxon>Devosia</taxon>
    </lineage>
</organism>
<accession>A0A1E5XS97</accession>
<keyword evidence="8" id="KW-0800">Toxin</keyword>
<dbReference type="InterPro" id="IPR029060">
    <property type="entry name" value="PIN-like_dom_sf"/>
</dbReference>
<evidence type="ECO:0000256" key="3">
    <source>
        <dbReference type="ARBA" id="ARBA00022722"/>
    </source>
</evidence>
<dbReference type="Gene3D" id="3.40.50.1010">
    <property type="entry name" value="5'-nuclease"/>
    <property type="match status" value="1"/>
</dbReference>
<dbReference type="PANTHER" id="PTHR33653:SF1">
    <property type="entry name" value="RIBONUCLEASE VAPC2"/>
    <property type="match status" value="1"/>
</dbReference>
<keyword evidence="11" id="KW-1185">Reference proteome</keyword>
<dbReference type="InterPro" id="IPR002716">
    <property type="entry name" value="PIN_dom"/>
</dbReference>
<dbReference type="OrthoDB" id="9796690at2"/>
<keyword evidence="3 8" id="KW-0540">Nuclease</keyword>
<keyword evidence="5 8" id="KW-0378">Hydrolase</keyword>
<comment type="function">
    <text evidence="8">Toxic component of a toxin-antitoxin (TA) system. An RNase.</text>
</comment>
<dbReference type="CDD" id="cd18745">
    <property type="entry name" value="PIN_VapC4-5_FitB-like"/>
    <property type="match status" value="1"/>
</dbReference>
<name>A0A1E5XS97_9HYPH</name>
<keyword evidence="4 8" id="KW-0479">Metal-binding</keyword>
<dbReference type="GO" id="GO:0090729">
    <property type="term" value="F:toxin activity"/>
    <property type="evidence" value="ECO:0007669"/>
    <property type="project" value="UniProtKB-KW"/>
</dbReference>
<proteinExistence type="inferred from homology"/>
<dbReference type="PANTHER" id="PTHR33653">
    <property type="entry name" value="RIBONUCLEASE VAPC2"/>
    <property type="match status" value="1"/>
</dbReference>
<evidence type="ECO:0000256" key="1">
    <source>
        <dbReference type="ARBA" id="ARBA00001946"/>
    </source>
</evidence>
<dbReference type="GO" id="GO:0016787">
    <property type="term" value="F:hydrolase activity"/>
    <property type="evidence" value="ECO:0007669"/>
    <property type="project" value="UniProtKB-KW"/>
</dbReference>
<evidence type="ECO:0000256" key="2">
    <source>
        <dbReference type="ARBA" id="ARBA00022649"/>
    </source>
</evidence>
<evidence type="ECO:0000256" key="7">
    <source>
        <dbReference type="ARBA" id="ARBA00038093"/>
    </source>
</evidence>
<dbReference type="InterPro" id="IPR022907">
    <property type="entry name" value="VapC_family"/>
</dbReference>
<dbReference type="GO" id="GO:0004540">
    <property type="term" value="F:RNA nuclease activity"/>
    <property type="evidence" value="ECO:0007669"/>
    <property type="project" value="InterPro"/>
</dbReference>
<dbReference type="AlphaFoldDB" id="A0A1E5XS97"/>
<keyword evidence="2 8" id="KW-1277">Toxin-antitoxin system</keyword>